<dbReference type="Proteomes" id="UP000241238">
    <property type="component" value="Chromosome"/>
</dbReference>
<organism evidence="1 2">
    <name type="scientific">Fusobacterium varium ATCC 27725</name>
    <dbReference type="NCBI Taxonomy" id="469618"/>
    <lineage>
        <taxon>Bacteria</taxon>
        <taxon>Fusobacteriati</taxon>
        <taxon>Fusobacteriota</taxon>
        <taxon>Fusobacteriia</taxon>
        <taxon>Fusobacteriales</taxon>
        <taxon>Fusobacteriaceae</taxon>
        <taxon>Fusobacterium</taxon>
    </lineage>
</organism>
<name>A0ABM6U5Q5_FUSVA</name>
<dbReference type="EMBL" id="CP028103">
    <property type="protein sequence ID" value="AVQ31678.1"/>
    <property type="molecule type" value="Genomic_DNA"/>
</dbReference>
<dbReference type="RefSeq" id="WP_005948015.1">
    <property type="nucleotide sequence ID" value="NZ_CP028103.1"/>
</dbReference>
<protein>
    <submittedName>
        <fullName evidence="1">Uncharacterized protein</fullName>
    </submittedName>
</protein>
<dbReference type="GeneID" id="77468485"/>
<evidence type="ECO:0000313" key="2">
    <source>
        <dbReference type="Proteomes" id="UP000241238"/>
    </source>
</evidence>
<evidence type="ECO:0000313" key="1">
    <source>
        <dbReference type="EMBL" id="AVQ31678.1"/>
    </source>
</evidence>
<proteinExistence type="predicted"/>
<gene>
    <name evidence="1" type="ORF">C4N18_10820</name>
</gene>
<sequence>MRINSESTNSIIPALLINKAVEEAKNHNIPCDIAEMEIFTVMDTVNLYFFKDENAVYKMTVDCINSGEEHIKKYMELIKSSFTRALNDFGNISKVEIVRGANS</sequence>
<reference evidence="2" key="1">
    <citation type="journal article" date="2018" name="MSphere">
        <title>Fusobacterium Genomics Using MinION and Illumina Sequencing Enables Genome Completion and Correction.</title>
        <authorList>
            <person name="Todd S.M."/>
            <person name="Settlage R.E."/>
            <person name="Lahmers K.K."/>
            <person name="Slade D.J."/>
        </authorList>
    </citation>
    <scope>NUCLEOTIDE SEQUENCE [LARGE SCALE GENOMIC DNA]</scope>
    <source>
        <strain evidence="2">ATCC 27725</strain>
    </source>
</reference>
<keyword evidence="2" id="KW-1185">Reference proteome</keyword>
<accession>A0ABM6U5Q5</accession>